<reference evidence="2" key="2">
    <citation type="submission" date="2020-09" db="EMBL/GenBank/DDBJ databases">
        <authorList>
            <person name="Sun Q."/>
            <person name="Zhou Y."/>
        </authorList>
    </citation>
    <scope>NUCLEOTIDE SEQUENCE</scope>
    <source>
        <strain evidence="2">CGMCC 1.8984</strain>
    </source>
</reference>
<dbReference type="Pfam" id="PF10745">
    <property type="entry name" value="DUF2530"/>
    <property type="match status" value="1"/>
</dbReference>
<dbReference type="Proteomes" id="UP000636956">
    <property type="component" value="Unassembled WGS sequence"/>
</dbReference>
<name>A0A917PFQ3_9MICO</name>
<evidence type="ECO:0008006" key="4">
    <source>
        <dbReference type="Google" id="ProtNLM"/>
    </source>
</evidence>
<sequence>MPRPRTRADGLTAVRFWLSESERRPDPAPARADARKALFAGTLAWLVAFVVSLITRAQLAAAGLEWFVWAAAIGTGIGVVGLVVVQLLRRRVARQERRSSD</sequence>
<organism evidence="2 3">
    <name type="scientific">Agromyces bauzanensis</name>
    <dbReference type="NCBI Taxonomy" id="1308924"/>
    <lineage>
        <taxon>Bacteria</taxon>
        <taxon>Bacillati</taxon>
        <taxon>Actinomycetota</taxon>
        <taxon>Actinomycetes</taxon>
        <taxon>Micrococcales</taxon>
        <taxon>Microbacteriaceae</taxon>
        <taxon>Agromyces</taxon>
    </lineage>
</organism>
<reference evidence="2" key="1">
    <citation type="journal article" date="2014" name="Int. J. Syst. Evol. Microbiol.">
        <title>Complete genome sequence of Corynebacterium casei LMG S-19264T (=DSM 44701T), isolated from a smear-ripened cheese.</title>
        <authorList>
            <consortium name="US DOE Joint Genome Institute (JGI-PGF)"/>
            <person name="Walter F."/>
            <person name="Albersmeier A."/>
            <person name="Kalinowski J."/>
            <person name="Ruckert C."/>
        </authorList>
    </citation>
    <scope>NUCLEOTIDE SEQUENCE</scope>
    <source>
        <strain evidence="2">CGMCC 1.8984</strain>
    </source>
</reference>
<evidence type="ECO:0000313" key="2">
    <source>
        <dbReference type="EMBL" id="GGJ75189.1"/>
    </source>
</evidence>
<proteinExistence type="predicted"/>
<feature type="transmembrane region" description="Helical" evidence="1">
    <location>
        <begin position="37"/>
        <end position="54"/>
    </location>
</feature>
<accession>A0A917PFQ3</accession>
<keyword evidence="1" id="KW-0472">Membrane</keyword>
<comment type="caution">
    <text evidence="2">The sequence shown here is derived from an EMBL/GenBank/DDBJ whole genome shotgun (WGS) entry which is preliminary data.</text>
</comment>
<dbReference type="EMBL" id="BMMD01000005">
    <property type="protein sequence ID" value="GGJ75189.1"/>
    <property type="molecule type" value="Genomic_DNA"/>
</dbReference>
<keyword evidence="1" id="KW-1133">Transmembrane helix</keyword>
<evidence type="ECO:0000313" key="3">
    <source>
        <dbReference type="Proteomes" id="UP000636956"/>
    </source>
</evidence>
<dbReference type="InterPro" id="IPR019681">
    <property type="entry name" value="DUF2530"/>
</dbReference>
<dbReference type="AlphaFoldDB" id="A0A917PFQ3"/>
<keyword evidence="1" id="KW-0812">Transmembrane</keyword>
<keyword evidence="3" id="KW-1185">Reference proteome</keyword>
<feature type="transmembrane region" description="Helical" evidence="1">
    <location>
        <begin position="66"/>
        <end position="88"/>
    </location>
</feature>
<evidence type="ECO:0000256" key="1">
    <source>
        <dbReference type="SAM" id="Phobius"/>
    </source>
</evidence>
<gene>
    <name evidence="2" type="ORF">GCM10011372_11610</name>
</gene>
<protein>
    <recommendedName>
        <fullName evidence="4">DUF2530 domain-containing protein</fullName>
    </recommendedName>
</protein>